<reference evidence="2 3" key="1">
    <citation type="submission" date="2023-08" db="EMBL/GenBank/DDBJ databases">
        <title>Bioegradation of LLDPE and BLDPE plastic by marine bacteria from coast plastic debris.</title>
        <authorList>
            <person name="Rong Z."/>
        </authorList>
    </citation>
    <scope>NUCLEOTIDE SEQUENCE [LARGE SCALE GENOMIC DNA]</scope>
    <source>
        <strain evidence="2 3">Z-2</strain>
    </source>
</reference>
<comment type="caution">
    <text evidence="2">The sequence shown here is derived from an EMBL/GenBank/DDBJ whole genome shotgun (WGS) entry which is preliminary data.</text>
</comment>
<protein>
    <submittedName>
        <fullName evidence="2">DUF1801 domain-containing protein</fullName>
    </submittedName>
</protein>
<dbReference type="SUPFAM" id="SSF159888">
    <property type="entry name" value="YdhG-like"/>
    <property type="match status" value="1"/>
</dbReference>
<dbReference type="Proteomes" id="UP001265083">
    <property type="component" value="Unassembled WGS sequence"/>
</dbReference>
<dbReference type="Gene3D" id="3.90.1150.200">
    <property type="match status" value="1"/>
</dbReference>
<feature type="domain" description="YdhG-like" evidence="1">
    <location>
        <begin position="23"/>
        <end position="116"/>
    </location>
</feature>
<gene>
    <name evidence="2" type="ORF">RD149_24020</name>
</gene>
<name>A0ABU2H0P6_9ACTN</name>
<evidence type="ECO:0000259" key="1">
    <source>
        <dbReference type="Pfam" id="PF08818"/>
    </source>
</evidence>
<proteinExistence type="predicted"/>
<accession>A0ABU2H0P6</accession>
<dbReference type="Pfam" id="PF08818">
    <property type="entry name" value="DUF1801"/>
    <property type="match status" value="1"/>
</dbReference>
<evidence type="ECO:0000313" key="2">
    <source>
        <dbReference type="EMBL" id="MDS1116809.1"/>
    </source>
</evidence>
<organism evidence="2 3">
    <name type="scientific">Gordonia westfalica</name>
    <dbReference type="NCBI Taxonomy" id="158898"/>
    <lineage>
        <taxon>Bacteria</taxon>
        <taxon>Bacillati</taxon>
        <taxon>Actinomycetota</taxon>
        <taxon>Actinomycetes</taxon>
        <taxon>Mycobacteriales</taxon>
        <taxon>Gordoniaceae</taxon>
        <taxon>Gordonia</taxon>
    </lineage>
</organism>
<evidence type="ECO:0000313" key="3">
    <source>
        <dbReference type="Proteomes" id="UP001265083"/>
    </source>
</evidence>
<sequence>MTKKDEKNLQQVLDKIASMDEPRRGVMRRVHEVIVAAAPELKPRIWYGMPAYAKSASTPALISLRNDELMNLSLTEKAAIEPAGGRDGLLSPSAWYLEDLDEATEARIGEIVRAAVR</sequence>
<dbReference type="EMBL" id="JAVLUS010000036">
    <property type="protein sequence ID" value="MDS1116809.1"/>
    <property type="molecule type" value="Genomic_DNA"/>
</dbReference>
<dbReference type="RefSeq" id="WP_310952494.1">
    <property type="nucleotide sequence ID" value="NZ_JAVLUS010000036.1"/>
</dbReference>
<dbReference type="InterPro" id="IPR014922">
    <property type="entry name" value="YdhG-like"/>
</dbReference>
<keyword evidence="3" id="KW-1185">Reference proteome</keyword>